<dbReference type="InterPro" id="IPR050300">
    <property type="entry name" value="GDXG_lipolytic_enzyme"/>
</dbReference>
<dbReference type="PANTHER" id="PTHR48081">
    <property type="entry name" value="AB HYDROLASE SUPERFAMILY PROTEIN C4A8.06C"/>
    <property type="match status" value="1"/>
</dbReference>
<dbReference type="SUPFAM" id="SSF53474">
    <property type="entry name" value="alpha/beta-Hydrolases"/>
    <property type="match status" value="1"/>
</dbReference>
<dbReference type="InterPro" id="IPR029058">
    <property type="entry name" value="AB_hydrolase_fold"/>
</dbReference>
<gene>
    <name evidence="3" type="ORF">B7G68_08930</name>
</gene>
<dbReference type="GO" id="GO:0016787">
    <property type="term" value="F:hydrolase activity"/>
    <property type="evidence" value="ECO:0007669"/>
    <property type="project" value="UniProtKB-KW"/>
</dbReference>
<evidence type="ECO:0000256" key="1">
    <source>
        <dbReference type="ARBA" id="ARBA00022801"/>
    </source>
</evidence>
<feature type="domain" description="Alpha/beta hydrolase fold-3" evidence="2">
    <location>
        <begin position="78"/>
        <end position="281"/>
    </location>
</feature>
<name>A0ABM6TG08_9CAUL</name>
<dbReference type="RefSeq" id="WP_013078874.1">
    <property type="nucleotide sequence ID" value="NZ_CP027850.1"/>
</dbReference>
<accession>A0ABM6TG08</accession>
<dbReference type="Pfam" id="PF07859">
    <property type="entry name" value="Abhydrolase_3"/>
    <property type="match status" value="1"/>
</dbReference>
<reference evidence="3 4" key="1">
    <citation type="journal article" date="2015" name="Biotechnol. Bioeng.">
        <title>Genome sequence and phenotypic characterization of Caulobacter segnis.</title>
        <authorList>
            <person name="Patel S."/>
            <person name="Fletcher B."/>
            <person name="Scott D.C."/>
            <person name="Ely B."/>
        </authorList>
    </citation>
    <scope>NUCLEOTIDE SEQUENCE [LARGE SCALE GENOMIC DNA]</scope>
    <source>
        <strain evidence="3 4">TK0059</strain>
    </source>
</reference>
<evidence type="ECO:0000259" key="2">
    <source>
        <dbReference type="Pfam" id="PF07859"/>
    </source>
</evidence>
<sequence>MRTDAFGPEAIPAEVAAFNTLMAKRIGDLPSIWDIGVAQARSGAFMPAPPPSPRAYDVPVNDTVSLHVVPCAEPKGVLLHIHGGGFILGAAAHQDAMLERIADQTALTCVSVEYRLAPENPYPAAWDDCETAALWLVEHAKSRFGVETLMIAGESAGALLAVATLLRLRPRGALKRFAGAALSFGVYDSSMTPSQVLARTGVLKAQDIAKIADAYAPRQDQRRDPELSPLYADLQDLPPALFTVGTLDAMLDDSMFMYGRWLAAGNNAELALYPGADHAFIETPHPSASVANARIDDFLRQCLQSP</sequence>
<proteinExistence type="predicted"/>
<keyword evidence="4" id="KW-1185">Reference proteome</keyword>
<dbReference type="PANTHER" id="PTHR48081:SF8">
    <property type="entry name" value="ALPHA_BETA HYDROLASE FOLD-3 DOMAIN-CONTAINING PROTEIN-RELATED"/>
    <property type="match status" value="1"/>
</dbReference>
<protein>
    <submittedName>
        <fullName evidence="3">Alpha/beta hydrolase</fullName>
    </submittedName>
</protein>
<keyword evidence="1 3" id="KW-0378">Hydrolase</keyword>
<dbReference type="InterPro" id="IPR013094">
    <property type="entry name" value="AB_hydrolase_3"/>
</dbReference>
<organism evidence="3 4">
    <name type="scientific">Caulobacter segnis</name>
    <dbReference type="NCBI Taxonomy" id="88688"/>
    <lineage>
        <taxon>Bacteria</taxon>
        <taxon>Pseudomonadati</taxon>
        <taxon>Pseudomonadota</taxon>
        <taxon>Alphaproteobacteria</taxon>
        <taxon>Caulobacterales</taxon>
        <taxon>Caulobacteraceae</taxon>
        <taxon>Caulobacter</taxon>
    </lineage>
</organism>
<dbReference type="Gene3D" id="3.40.50.1820">
    <property type="entry name" value="alpha/beta hydrolase"/>
    <property type="match status" value="1"/>
</dbReference>
<dbReference type="EMBL" id="CP027850">
    <property type="protein sequence ID" value="AVQ01960.1"/>
    <property type="molecule type" value="Genomic_DNA"/>
</dbReference>
<evidence type="ECO:0000313" key="3">
    <source>
        <dbReference type="EMBL" id="AVQ01960.1"/>
    </source>
</evidence>
<dbReference type="Proteomes" id="UP000240527">
    <property type="component" value="Chromosome"/>
</dbReference>
<evidence type="ECO:0000313" key="4">
    <source>
        <dbReference type="Proteomes" id="UP000240527"/>
    </source>
</evidence>